<name>A0A178J5K6_9VIBR</name>
<reference evidence="2" key="2">
    <citation type="submission" date="2022-11" db="EMBL/GenBank/DDBJ databases">
        <title>Role of the vibriolysin VemA secreted by the emergent pathogen Vibrio europaeus in the colonization of Manila clam mucus.</title>
        <authorList>
            <person name="Martinez C."/>
            <person name="Rodriguez S."/>
            <person name="Vences A."/>
            <person name="Barja J.L."/>
            <person name="Toranzo A.E."/>
            <person name="Dubert J."/>
        </authorList>
    </citation>
    <scope>NUCLEOTIDE SEQUENCE</scope>
    <source>
        <strain evidence="2">3454</strain>
    </source>
</reference>
<sequence>MHIGIIGGIGPSSTELYYRELVRQHKSAGLTLELTIVHADIQQLTTNLLQNKRAEQAAIFQSFIEKLYCCGATHVVIPSLAGHFCLQELIQLSPIPIISALDCLKKHTQHNHYSKVGILGTLPTMQTGVFGCFNQDEYVVPDRHDQIVAAETYRRFARNGYASEVDKADIFSIGQKLVEEQSADIVFLAGTDFFLAFDGQECGFHAVDCAQLHISDIIAQHMLFASRNES</sequence>
<dbReference type="PANTHER" id="PTHR21198">
    <property type="entry name" value="GLUTAMATE RACEMASE"/>
    <property type="match status" value="1"/>
</dbReference>
<accession>A0A178J5K6</accession>
<reference evidence="3 4" key="1">
    <citation type="submission" date="2016-03" db="EMBL/GenBank/DDBJ databases">
        <title>Draft genome sequence of the Vibrio tubiashii subs. europaeus.</title>
        <authorList>
            <person name="Spinard E."/>
            <person name="Dubert J."/>
            <person name="Nelson D.R."/>
            <person name="Barja J.L."/>
        </authorList>
    </citation>
    <scope>NUCLEOTIDE SEQUENCE [LARGE SCALE GENOMIC DNA]</scope>
    <source>
        <strain evidence="4">PP-638</strain>
        <strain evidence="3">PP2-638</strain>
        <plasmid evidence="3">p251_like</plasmid>
    </source>
</reference>
<keyword evidence="5" id="KW-1185">Reference proteome</keyword>
<dbReference type="Proteomes" id="UP000094761">
    <property type="component" value="Unassembled WGS sequence"/>
</dbReference>
<dbReference type="AlphaFoldDB" id="A0A178J5K6"/>
<comment type="caution">
    <text evidence="3">The sequence shown here is derived from an EMBL/GenBank/DDBJ whole genome shotgun (WGS) entry which is preliminary data.</text>
</comment>
<evidence type="ECO:0000313" key="3">
    <source>
        <dbReference type="EMBL" id="OAM96848.1"/>
    </source>
</evidence>
<proteinExistence type="predicted"/>
<dbReference type="Proteomes" id="UP001150001">
    <property type="component" value="Unassembled WGS sequence"/>
</dbReference>
<dbReference type="InterPro" id="IPR015942">
    <property type="entry name" value="Asp/Glu/hydantoin_racemase"/>
</dbReference>
<gene>
    <name evidence="3" type="ORF">AZ468_24495</name>
    <name evidence="2" type="ORF">OPW20_26180</name>
</gene>
<keyword evidence="1" id="KW-0413">Isomerase</keyword>
<dbReference type="EMBL" id="JAPFIT010000033">
    <property type="protein sequence ID" value="MDC5743555.1"/>
    <property type="molecule type" value="Genomic_DNA"/>
</dbReference>
<dbReference type="Pfam" id="PF01177">
    <property type="entry name" value="Asp_Glu_race"/>
    <property type="match status" value="1"/>
</dbReference>
<dbReference type="GO" id="GO:0047661">
    <property type="term" value="F:amino-acid racemase activity"/>
    <property type="evidence" value="ECO:0007669"/>
    <property type="project" value="InterPro"/>
</dbReference>
<evidence type="ECO:0000313" key="2">
    <source>
        <dbReference type="EMBL" id="MDC5743555.1"/>
    </source>
</evidence>
<dbReference type="GeneID" id="78078882"/>
<dbReference type="EMBL" id="LUAX01000008">
    <property type="protein sequence ID" value="OAM96848.1"/>
    <property type="molecule type" value="Genomic_DNA"/>
</dbReference>
<geneLocation type="plasmid" evidence="3">
    <name>p251_like</name>
</geneLocation>
<dbReference type="InterPro" id="IPR001920">
    <property type="entry name" value="Asp/Glu_race"/>
</dbReference>
<dbReference type="Gene3D" id="3.40.50.1860">
    <property type="match status" value="2"/>
</dbReference>
<keyword evidence="3" id="KW-0614">Plasmid</keyword>
<evidence type="ECO:0000313" key="5">
    <source>
        <dbReference type="Proteomes" id="UP001150001"/>
    </source>
</evidence>
<protein>
    <submittedName>
        <fullName evidence="3">Aspartate racemase</fullName>
    </submittedName>
    <submittedName>
        <fullName evidence="2">Aspartate/glutamate racemase family protein</fullName>
    </submittedName>
</protein>
<dbReference type="SUPFAM" id="SSF53681">
    <property type="entry name" value="Aspartate/glutamate racemase"/>
    <property type="match status" value="2"/>
</dbReference>
<evidence type="ECO:0000313" key="4">
    <source>
        <dbReference type="Proteomes" id="UP000094761"/>
    </source>
</evidence>
<dbReference type="PANTHER" id="PTHR21198:SF7">
    <property type="entry name" value="ASPARTATE-GLUTAMATE RACEMASE FAMILY"/>
    <property type="match status" value="1"/>
</dbReference>
<dbReference type="RefSeq" id="WP_069669843.1">
    <property type="nucleotide sequence ID" value="NZ_JAPFIM010000025.1"/>
</dbReference>
<dbReference type="OrthoDB" id="9803739at2"/>
<evidence type="ECO:0000256" key="1">
    <source>
        <dbReference type="ARBA" id="ARBA00023235"/>
    </source>
</evidence>
<organism evidence="3 4">
    <name type="scientific">Vibrio europaeus</name>
    <dbReference type="NCBI Taxonomy" id="300876"/>
    <lineage>
        <taxon>Bacteria</taxon>
        <taxon>Pseudomonadati</taxon>
        <taxon>Pseudomonadota</taxon>
        <taxon>Gammaproteobacteria</taxon>
        <taxon>Vibrionales</taxon>
        <taxon>Vibrionaceae</taxon>
        <taxon>Vibrio</taxon>
        <taxon>Vibrio oreintalis group</taxon>
    </lineage>
</organism>